<dbReference type="Pfam" id="PF08449">
    <property type="entry name" value="UAA"/>
    <property type="match status" value="1"/>
</dbReference>
<protein>
    <recommendedName>
        <fullName evidence="10">Sugar phosphate transporter domain-containing protein</fullName>
    </recommendedName>
</protein>
<dbReference type="EMBL" id="KL197712">
    <property type="protein sequence ID" value="KDQ61653.1"/>
    <property type="molecule type" value="Genomic_DNA"/>
</dbReference>
<evidence type="ECO:0000256" key="6">
    <source>
        <dbReference type="ARBA" id="ARBA00023136"/>
    </source>
</evidence>
<dbReference type="STRING" id="933084.A0A067Q3L4"/>
<evidence type="ECO:0000256" key="2">
    <source>
        <dbReference type="ARBA" id="ARBA00022448"/>
    </source>
</evidence>
<gene>
    <name evidence="8" type="ORF">JAAARDRAFT_123135</name>
</gene>
<proteinExistence type="predicted"/>
<feature type="transmembrane region" description="Helical" evidence="7">
    <location>
        <begin position="7"/>
        <end position="27"/>
    </location>
</feature>
<dbReference type="GO" id="GO:0005464">
    <property type="term" value="F:UDP-xylose transmembrane transporter activity"/>
    <property type="evidence" value="ECO:0007669"/>
    <property type="project" value="TreeGrafter"/>
</dbReference>
<evidence type="ECO:0000313" key="9">
    <source>
        <dbReference type="Proteomes" id="UP000027265"/>
    </source>
</evidence>
<feature type="transmembrane region" description="Helical" evidence="7">
    <location>
        <begin position="169"/>
        <end position="187"/>
    </location>
</feature>
<dbReference type="GO" id="GO:0000139">
    <property type="term" value="C:Golgi membrane"/>
    <property type="evidence" value="ECO:0007669"/>
    <property type="project" value="TreeGrafter"/>
</dbReference>
<dbReference type="InterPro" id="IPR013657">
    <property type="entry name" value="SCL35B1-4/HUT1"/>
</dbReference>
<name>A0A067Q3L4_9AGAM</name>
<evidence type="ECO:0008006" key="10">
    <source>
        <dbReference type="Google" id="ProtNLM"/>
    </source>
</evidence>
<keyword evidence="5 7" id="KW-1133">Transmembrane helix</keyword>
<feature type="transmembrane region" description="Helical" evidence="7">
    <location>
        <begin position="235"/>
        <end position="256"/>
    </location>
</feature>
<feature type="transmembrane region" description="Helical" evidence="7">
    <location>
        <begin position="131"/>
        <end position="149"/>
    </location>
</feature>
<evidence type="ECO:0000256" key="4">
    <source>
        <dbReference type="ARBA" id="ARBA00022692"/>
    </source>
</evidence>
<dbReference type="Proteomes" id="UP000027265">
    <property type="component" value="Unassembled WGS sequence"/>
</dbReference>
<comment type="subcellular location">
    <subcellularLocation>
        <location evidence="1">Endomembrane system</location>
        <topology evidence="1">Multi-pass membrane protein</topology>
    </subcellularLocation>
</comment>
<organism evidence="8 9">
    <name type="scientific">Jaapia argillacea MUCL 33604</name>
    <dbReference type="NCBI Taxonomy" id="933084"/>
    <lineage>
        <taxon>Eukaryota</taxon>
        <taxon>Fungi</taxon>
        <taxon>Dikarya</taxon>
        <taxon>Basidiomycota</taxon>
        <taxon>Agaricomycotina</taxon>
        <taxon>Agaricomycetes</taxon>
        <taxon>Agaricomycetidae</taxon>
        <taxon>Jaapiales</taxon>
        <taxon>Jaapiaceae</taxon>
        <taxon>Jaapia</taxon>
    </lineage>
</organism>
<evidence type="ECO:0000256" key="3">
    <source>
        <dbReference type="ARBA" id="ARBA00022597"/>
    </source>
</evidence>
<keyword evidence="4 7" id="KW-0812">Transmembrane</keyword>
<accession>A0A067Q3L4</accession>
<evidence type="ECO:0000256" key="5">
    <source>
        <dbReference type="ARBA" id="ARBA00022989"/>
    </source>
</evidence>
<dbReference type="InParanoid" id="A0A067Q3L4"/>
<feature type="transmembrane region" description="Helical" evidence="7">
    <location>
        <begin position="199"/>
        <end position="215"/>
    </location>
</feature>
<dbReference type="PANTHER" id="PTHR10778">
    <property type="entry name" value="SOLUTE CARRIER FAMILY 35 MEMBER B"/>
    <property type="match status" value="1"/>
</dbReference>
<evidence type="ECO:0000313" key="8">
    <source>
        <dbReference type="EMBL" id="KDQ61653.1"/>
    </source>
</evidence>
<dbReference type="GO" id="GO:0005462">
    <property type="term" value="F:UDP-N-acetylglucosamine transmembrane transporter activity"/>
    <property type="evidence" value="ECO:0007669"/>
    <property type="project" value="TreeGrafter"/>
</dbReference>
<dbReference type="AlphaFoldDB" id="A0A067Q3L4"/>
<dbReference type="FunCoup" id="A0A067Q3L4">
    <property type="interactions" value="114"/>
</dbReference>
<keyword evidence="9" id="KW-1185">Reference proteome</keyword>
<dbReference type="HOGENOM" id="CLU_033007_1_1_1"/>
<feature type="transmembrane region" description="Helical" evidence="7">
    <location>
        <begin position="103"/>
        <end position="124"/>
    </location>
</feature>
<reference evidence="9" key="1">
    <citation type="journal article" date="2014" name="Proc. Natl. Acad. Sci. U.S.A.">
        <title>Extensive sampling of basidiomycete genomes demonstrates inadequacy of the white-rot/brown-rot paradigm for wood decay fungi.</title>
        <authorList>
            <person name="Riley R."/>
            <person name="Salamov A.A."/>
            <person name="Brown D.W."/>
            <person name="Nagy L.G."/>
            <person name="Floudas D."/>
            <person name="Held B.W."/>
            <person name="Levasseur A."/>
            <person name="Lombard V."/>
            <person name="Morin E."/>
            <person name="Otillar R."/>
            <person name="Lindquist E.A."/>
            <person name="Sun H."/>
            <person name="LaButti K.M."/>
            <person name="Schmutz J."/>
            <person name="Jabbour D."/>
            <person name="Luo H."/>
            <person name="Baker S.E."/>
            <person name="Pisabarro A.G."/>
            <person name="Walton J.D."/>
            <person name="Blanchette R.A."/>
            <person name="Henrissat B."/>
            <person name="Martin F."/>
            <person name="Cullen D."/>
            <person name="Hibbett D.S."/>
            <person name="Grigoriev I.V."/>
        </authorList>
    </citation>
    <scope>NUCLEOTIDE SEQUENCE [LARGE SCALE GENOMIC DNA]</scope>
    <source>
        <strain evidence="9">MUCL 33604</strain>
    </source>
</reference>
<keyword evidence="2" id="KW-0813">Transport</keyword>
<evidence type="ECO:0000256" key="7">
    <source>
        <dbReference type="SAM" id="Phobius"/>
    </source>
</evidence>
<dbReference type="GO" id="GO:0005789">
    <property type="term" value="C:endoplasmic reticulum membrane"/>
    <property type="evidence" value="ECO:0007669"/>
    <property type="project" value="TreeGrafter"/>
</dbReference>
<evidence type="ECO:0000256" key="1">
    <source>
        <dbReference type="ARBA" id="ARBA00004127"/>
    </source>
</evidence>
<keyword evidence="6 7" id="KW-0472">Membrane</keyword>
<dbReference type="OrthoDB" id="999962at2759"/>
<dbReference type="PANTHER" id="PTHR10778:SF4">
    <property type="entry name" value="NUCLEOTIDE SUGAR TRANSPORTER SLC35B4"/>
    <property type="match status" value="1"/>
</dbReference>
<keyword evidence="3" id="KW-0762">Sugar transport</keyword>
<dbReference type="SUPFAM" id="SSF103481">
    <property type="entry name" value="Multidrug resistance efflux transporter EmrE"/>
    <property type="match status" value="1"/>
</dbReference>
<dbReference type="InterPro" id="IPR037185">
    <property type="entry name" value="EmrE-like"/>
</dbReference>
<sequence length="321" mass="35448">MGTAVPFLIDYGTILTLLFGGCCANVWTFERLLKLSPEFGTALTFSQMLFISIQGFGRFFSLDGWIPRLKPNKVPLRNWAAQVFVQTAGSLLNNWVYAFDVPLPIQIVFRSAGLAVSMIFGYMFLKRRYSFGQITAVGLVSIGVILATLSRSSPAHRGPSEVDPHRYTLGVTMLTISLVMTAVLGLLQERVYVRYGPCWREGVFFTHFLSLPLFLGLLPQVTRGFQQLLISSDTWSIPCMILAANLVTQLVCVSGVNQLASRVSSVSTNIVLTTRKALSLCLSVWWFGNGWNGQLGLGATLVFLGSLLYTQAQVSQPKRKT</sequence>